<proteinExistence type="predicted"/>
<comment type="caution">
    <text evidence="2">The sequence shown here is derived from an EMBL/GenBank/DDBJ whole genome shotgun (WGS) entry which is preliminary data.</text>
</comment>
<evidence type="ECO:0000313" key="2">
    <source>
        <dbReference type="EMBL" id="OWR02622.1"/>
    </source>
</evidence>
<sequence length="228" mass="24497">MSRLFSQTFSCSHCGAPQEMGIVASINADRRPDLREAVLDDRYQRGECSACGKGYRVEPDLTYLDVGRGQWILVRPASHLAEWAPTEALAAAAFDRAHGAGAPDEAQEAGLQPRLAFGWPAFREKLLCAAHGLDDVALELAKLAVMRSARDLPLDDALELRLSAVAADTLTLTWTMAGGDLAVEQLTLPRALLDGLAHDVAWAPARAELTAGPYVDLNRLLVPADEAA</sequence>
<dbReference type="AlphaFoldDB" id="A0A254N739"/>
<dbReference type="RefSeq" id="WP_088484512.1">
    <property type="nucleotide sequence ID" value="NZ_NISI01000007.1"/>
</dbReference>
<name>A0A254N739_9BURK</name>
<evidence type="ECO:0000259" key="1">
    <source>
        <dbReference type="Pfam" id="PF14353"/>
    </source>
</evidence>
<organism evidence="2 3">
    <name type="scientific">Roseateles puraquae</name>
    <dbReference type="NCBI Taxonomy" id="431059"/>
    <lineage>
        <taxon>Bacteria</taxon>
        <taxon>Pseudomonadati</taxon>
        <taxon>Pseudomonadota</taxon>
        <taxon>Betaproteobacteria</taxon>
        <taxon>Burkholderiales</taxon>
        <taxon>Sphaerotilaceae</taxon>
        <taxon>Roseateles</taxon>
    </lineage>
</organism>
<dbReference type="EMBL" id="NISI01000007">
    <property type="protein sequence ID" value="OWR02622.1"/>
    <property type="molecule type" value="Genomic_DNA"/>
</dbReference>
<accession>A0A254N739</accession>
<gene>
    <name evidence="2" type="ORF">CDO81_17475</name>
</gene>
<reference evidence="2 3" key="1">
    <citation type="journal article" date="2007" name="Int. J. Syst. Evol. Microbiol.">
        <title>Description of Pelomonas aquatica sp. nov. and Pelomonas puraquae sp. nov., isolated from industrial and haemodialysis water.</title>
        <authorList>
            <person name="Gomila M."/>
            <person name="Bowien B."/>
            <person name="Falsen E."/>
            <person name="Moore E.R."/>
            <person name="Lalucat J."/>
        </authorList>
    </citation>
    <scope>NUCLEOTIDE SEQUENCE [LARGE SCALE GENOMIC DNA]</scope>
    <source>
        <strain evidence="2 3">CCUG 52769</strain>
    </source>
</reference>
<dbReference type="InterPro" id="IPR025682">
    <property type="entry name" value="CpXC_dom"/>
</dbReference>
<keyword evidence="3" id="KW-1185">Reference proteome</keyword>
<dbReference type="OrthoDB" id="8915806at2"/>
<protein>
    <recommendedName>
        <fullName evidence="1">CpXC domain-containing protein</fullName>
    </recommendedName>
</protein>
<evidence type="ECO:0000313" key="3">
    <source>
        <dbReference type="Proteomes" id="UP000197446"/>
    </source>
</evidence>
<dbReference type="Pfam" id="PF14353">
    <property type="entry name" value="CpXC"/>
    <property type="match status" value="1"/>
</dbReference>
<dbReference type="Proteomes" id="UP000197446">
    <property type="component" value="Unassembled WGS sequence"/>
</dbReference>
<feature type="domain" description="CpXC" evidence="1">
    <location>
        <begin position="10"/>
        <end position="142"/>
    </location>
</feature>